<accession>G2RH82</accession>
<dbReference type="Pfam" id="PF04910">
    <property type="entry name" value="Tcf25"/>
    <property type="match status" value="1"/>
</dbReference>
<dbReference type="eggNOG" id="KOG2422">
    <property type="taxonomic scope" value="Eukaryota"/>
</dbReference>
<feature type="compositionally biased region" description="Acidic residues" evidence="1">
    <location>
        <begin position="750"/>
        <end position="780"/>
    </location>
</feature>
<feature type="region of interest" description="Disordered" evidence="1">
    <location>
        <begin position="1"/>
        <end position="126"/>
    </location>
</feature>
<dbReference type="AlphaFoldDB" id="G2RH82"/>
<feature type="compositionally biased region" description="Acidic residues" evidence="1">
    <location>
        <begin position="52"/>
        <end position="64"/>
    </location>
</feature>
<evidence type="ECO:0000313" key="3">
    <source>
        <dbReference type="Proteomes" id="UP000008181"/>
    </source>
</evidence>
<protein>
    <recommendedName>
        <fullName evidence="4">DUF654-domain-containing protein</fullName>
    </recommendedName>
</protein>
<gene>
    <name evidence="2" type="ORF">THITE_2156588</name>
</gene>
<dbReference type="InterPro" id="IPR006994">
    <property type="entry name" value="TCF25/Rqc1"/>
</dbReference>
<dbReference type="GO" id="GO:1990116">
    <property type="term" value="P:ribosome-associated ubiquitin-dependent protein catabolic process"/>
    <property type="evidence" value="ECO:0007669"/>
    <property type="project" value="TreeGrafter"/>
</dbReference>
<feature type="compositionally biased region" description="Basic and acidic residues" evidence="1">
    <location>
        <begin position="87"/>
        <end position="96"/>
    </location>
</feature>
<dbReference type="HOGENOM" id="CLU_008321_1_0_1"/>
<evidence type="ECO:0000313" key="2">
    <source>
        <dbReference type="EMBL" id="AEO71194.1"/>
    </source>
</evidence>
<organism evidence="2 3">
    <name type="scientific">Thermothielavioides terrestris (strain ATCC 38088 / NRRL 8126)</name>
    <name type="common">Thielavia terrestris</name>
    <dbReference type="NCBI Taxonomy" id="578455"/>
    <lineage>
        <taxon>Eukaryota</taxon>
        <taxon>Fungi</taxon>
        <taxon>Dikarya</taxon>
        <taxon>Ascomycota</taxon>
        <taxon>Pezizomycotina</taxon>
        <taxon>Sordariomycetes</taxon>
        <taxon>Sordariomycetidae</taxon>
        <taxon>Sordariales</taxon>
        <taxon>Chaetomiaceae</taxon>
        <taxon>Thermothielavioides</taxon>
        <taxon>Thermothielavioides terrestris</taxon>
    </lineage>
</organism>
<dbReference type="RefSeq" id="XP_003657530.1">
    <property type="nucleotide sequence ID" value="XM_003657482.1"/>
</dbReference>
<dbReference type="GO" id="GO:1990112">
    <property type="term" value="C:RQC complex"/>
    <property type="evidence" value="ECO:0007669"/>
    <property type="project" value="TreeGrafter"/>
</dbReference>
<feature type="region of interest" description="Disordered" evidence="1">
    <location>
        <begin position="649"/>
        <end position="706"/>
    </location>
</feature>
<feature type="compositionally biased region" description="Basic and acidic residues" evidence="1">
    <location>
        <begin position="781"/>
        <end position="791"/>
    </location>
</feature>
<feature type="compositionally biased region" description="Gly residues" evidence="1">
    <location>
        <begin position="652"/>
        <end position="667"/>
    </location>
</feature>
<dbReference type="STRING" id="578455.G2RH82"/>
<evidence type="ECO:0008006" key="4">
    <source>
        <dbReference type="Google" id="ProtNLM"/>
    </source>
</evidence>
<proteinExistence type="predicted"/>
<reference evidence="2 3" key="1">
    <citation type="journal article" date="2011" name="Nat. Biotechnol.">
        <title>Comparative genomic analysis of the thermophilic biomass-degrading fungi Myceliophthora thermophila and Thielavia terrestris.</title>
        <authorList>
            <person name="Berka R.M."/>
            <person name="Grigoriev I.V."/>
            <person name="Otillar R."/>
            <person name="Salamov A."/>
            <person name="Grimwood J."/>
            <person name="Reid I."/>
            <person name="Ishmael N."/>
            <person name="John T."/>
            <person name="Darmond C."/>
            <person name="Moisan M.-C."/>
            <person name="Henrissat B."/>
            <person name="Coutinho P.M."/>
            <person name="Lombard V."/>
            <person name="Natvig D.O."/>
            <person name="Lindquist E."/>
            <person name="Schmutz J."/>
            <person name="Lucas S."/>
            <person name="Harris P."/>
            <person name="Powlowski J."/>
            <person name="Bellemare A."/>
            <person name="Taylor D."/>
            <person name="Butler G."/>
            <person name="de Vries R.P."/>
            <person name="Allijn I.E."/>
            <person name="van den Brink J."/>
            <person name="Ushinsky S."/>
            <person name="Storms R."/>
            <person name="Powell A.J."/>
            <person name="Paulsen I.T."/>
            <person name="Elbourne L.D.H."/>
            <person name="Baker S.E."/>
            <person name="Magnuson J."/>
            <person name="LaBoissiere S."/>
            <person name="Clutterbuck A.J."/>
            <person name="Martinez D."/>
            <person name="Wogulis M."/>
            <person name="de Leon A.L."/>
            <person name="Rey M.W."/>
            <person name="Tsang A."/>
        </authorList>
    </citation>
    <scope>NUCLEOTIDE SEQUENCE [LARGE SCALE GENOMIC DNA]</scope>
    <source>
        <strain evidence="3">ATCC 38088 / NRRL 8126</strain>
    </source>
</reference>
<feature type="compositionally biased region" description="Basic residues" evidence="1">
    <location>
        <begin position="1"/>
        <end position="10"/>
    </location>
</feature>
<dbReference type="EMBL" id="CP003014">
    <property type="protein sequence ID" value="AEO71194.1"/>
    <property type="molecule type" value="Genomic_DNA"/>
</dbReference>
<sequence>MASRQLRKLRKQQELLSLQNETGDRSDESDDELIVAKPRGNMFSGFAALGDAGDDGDDGDDGSDGGDKGRKESESDDAASPPAHQEQASRQEEPAKKSKKKSSKKKKKKGKQAETPAPAQDERESVDEIDRVLEELRLEAQPPGGPARGAPAAGEPTNGLNELLRINFQHLKAVNEMRRLFGKAMDVAEVEERTQDRQHRTLPQHMDLETFLSARAAHPGLGPGGNKGMFDTVLRANPFIDGKKSWPRSTAQGLKMVRITEASSGEVEFAYAHDKTYEDLEASFFGLVQMYDPMQIVYFLHRYPYHVSSLIQVSKVARQDQNSALAADLIERALFTFGRATLSEFRKKLEKGQARMSFARPENRQFYLAGHNLIQKLVLKGTYRTALEWAKLLLSINHSDPYAMINWIHVLAIRAREAQWFIDFCNSGILDSEDDNADGKIPAGAYAKQTLPLAYLQLKDLETAKSTLIKGMETLPWVYCALFSALNLDTPRSVWGNQPRDIDEQLHTELYIHMAKDLWNTPQTISLLKDAAAAAARVDDPWELPRGAPVSLATARFVYLDNTPALMVAVPRQMLHAAPNFDFDPLPPPLAENVFSSEAQRRPWLAVDHDAARAAFFAGAGREADEMRAAAARLMEELRLEVEEREERLRGRLGGGAGEHGGGAGGDVGEDDDIGEGPDAPQDPRDQRGGAEQPEGDGGRVRRFVRLPPEPGLLNYLSYLMNGTEMEIVDPDEEFQVPTGMPGGWGQGDGWEEEEDDWGQDEFEGVDDFEGGGGHDEEEGSERGEEAAGRQ</sequence>
<feature type="compositionally biased region" description="Basic residues" evidence="1">
    <location>
        <begin position="97"/>
        <end position="110"/>
    </location>
</feature>
<feature type="region of interest" description="Disordered" evidence="1">
    <location>
        <begin position="739"/>
        <end position="791"/>
    </location>
</feature>
<dbReference type="Proteomes" id="UP000008181">
    <property type="component" value="Chromosome 6"/>
</dbReference>
<dbReference type="GO" id="GO:0072344">
    <property type="term" value="P:rescue of stalled ribosome"/>
    <property type="evidence" value="ECO:0007669"/>
    <property type="project" value="TreeGrafter"/>
</dbReference>
<dbReference type="GeneID" id="11521961"/>
<keyword evidence="3" id="KW-1185">Reference proteome</keyword>
<dbReference type="KEGG" id="ttt:THITE_2156588"/>
<name>G2RH82_THETT</name>
<evidence type="ECO:0000256" key="1">
    <source>
        <dbReference type="SAM" id="MobiDB-lite"/>
    </source>
</evidence>
<dbReference type="PANTHER" id="PTHR22684:SF0">
    <property type="entry name" value="RIBOSOME QUALITY CONTROL COMPLEX SUBUNIT TCF25"/>
    <property type="match status" value="1"/>
</dbReference>
<dbReference type="OrthoDB" id="205993at2759"/>
<dbReference type="PANTHER" id="PTHR22684">
    <property type="entry name" value="NULP1-RELATED"/>
    <property type="match status" value="1"/>
</dbReference>